<keyword evidence="5" id="KW-1185">Reference proteome</keyword>
<keyword evidence="2" id="KW-0067">ATP-binding</keyword>
<feature type="domain" description="Pachytene checkpoint protein 2 C-terminal" evidence="3">
    <location>
        <begin position="15"/>
        <end position="127"/>
    </location>
</feature>
<gene>
    <name evidence="4" type="ORF">L228DRAFT_243357</name>
</gene>
<dbReference type="RefSeq" id="XP_018192386.1">
    <property type="nucleotide sequence ID" value="XM_018331666.1"/>
</dbReference>
<protein>
    <recommendedName>
        <fullName evidence="3">Pachytene checkpoint protein 2 C-terminal domain-containing protein</fullName>
    </recommendedName>
</protein>
<dbReference type="Proteomes" id="UP000076632">
    <property type="component" value="Unassembled WGS sequence"/>
</dbReference>
<dbReference type="PANTHER" id="PTHR45991">
    <property type="entry name" value="PACHYTENE CHECKPOINT PROTEIN 2"/>
    <property type="match status" value="1"/>
</dbReference>
<keyword evidence="1" id="KW-0547">Nucleotide-binding</keyword>
<dbReference type="GO" id="GO:0005694">
    <property type="term" value="C:chromosome"/>
    <property type="evidence" value="ECO:0007669"/>
    <property type="project" value="TreeGrafter"/>
</dbReference>
<dbReference type="Pfam" id="PF23242">
    <property type="entry name" value="AAA_lid_TRIP13_C"/>
    <property type="match status" value="1"/>
</dbReference>
<dbReference type="GO" id="GO:0005634">
    <property type="term" value="C:nucleus"/>
    <property type="evidence" value="ECO:0007669"/>
    <property type="project" value="TreeGrafter"/>
</dbReference>
<evidence type="ECO:0000313" key="5">
    <source>
        <dbReference type="Proteomes" id="UP000076632"/>
    </source>
</evidence>
<dbReference type="InterPro" id="IPR058249">
    <property type="entry name" value="Pch2_C"/>
</dbReference>
<name>A0A165JZW8_XYLHT</name>
<dbReference type="InParanoid" id="A0A165JZW8"/>
<evidence type="ECO:0000256" key="1">
    <source>
        <dbReference type="ARBA" id="ARBA00022741"/>
    </source>
</evidence>
<reference evidence="4 5" key="1">
    <citation type="journal article" date="2016" name="Fungal Biol.">
        <title>The genome of Xylona heveae provides a window into fungal endophytism.</title>
        <authorList>
            <person name="Gazis R."/>
            <person name="Kuo A."/>
            <person name="Riley R."/>
            <person name="LaButti K."/>
            <person name="Lipzen A."/>
            <person name="Lin J."/>
            <person name="Amirebrahimi M."/>
            <person name="Hesse C.N."/>
            <person name="Spatafora J.W."/>
            <person name="Henrissat B."/>
            <person name="Hainaut M."/>
            <person name="Grigoriev I.V."/>
            <person name="Hibbett D.S."/>
        </authorList>
    </citation>
    <scope>NUCLEOTIDE SEQUENCE [LARGE SCALE GENOMIC DNA]</scope>
    <source>
        <strain evidence="4 5">TC161</strain>
    </source>
</reference>
<proteinExistence type="predicted"/>
<dbReference type="PANTHER" id="PTHR45991:SF1">
    <property type="entry name" value="PACHYTENE CHECKPOINT PROTEIN 2 HOMOLOG"/>
    <property type="match status" value="1"/>
</dbReference>
<dbReference type="GO" id="GO:0005524">
    <property type="term" value="F:ATP binding"/>
    <property type="evidence" value="ECO:0007669"/>
    <property type="project" value="UniProtKB-KW"/>
</dbReference>
<dbReference type="InterPro" id="IPR044539">
    <property type="entry name" value="Pch2-like"/>
</dbReference>
<dbReference type="STRING" id="1328760.A0A165JZW8"/>
<dbReference type="OrthoDB" id="5925at2759"/>
<evidence type="ECO:0000256" key="2">
    <source>
        <dbReference type="ARBA" id="ARBA00022840"/>
    </source>
</evidence>
<evidence type="ECO:0000259" key="3">
    <source>
        <dbReference type="Pfam" id="PF23242"/>
    </source>
</evidence>
<evidence type="ECO:0000313" key="4">
    <source>
        <dbReference type="EMBL" id="KZF26831.1"/>
    </source>
</evidence>
<dbReference type="GO" id="GO:0051598">
    <property type="term" value="P:meiotic recombination checkpoint signaling"/>
    <property type="evidence" value="ECO:0007669"/>
    <property type="project" value="TreeGrafter"/>
</dbReference>
<dbReference type="EMBL" id="KV407454">
    <property type="protein sequence ID" value="KZF26831.1"/>
    <property type="molecule type" value="Genomic_DNA"/>
</dbReference>
<dbReference type="AlphaFoldDB" id="A0A165JZW8"/>
<dbReference type="GO" id="GO:0007131">
    <property type="term" value="P:reciprocal meiotic recombination"/>
    <property type="evidence" value="ECO:0007669"/>
    <property type="project" value="TreeGrafter"/>
</dbReference>
<accession>A0A165JZW8</accession>
<sequence>MDRVDIEENISLPDVNAAYEILRSSLADLAKCGIVAPECRVDVDHHESSDESYAVESLLPSFQEMELNSWTEPDEHAKALLDIAKDCQGATGRWLRRLPALSIARYTHSSSCSFSQALAAMTKGVEASREGLKQECTV</sequence>
<organism evidence="4 5">
    <name type="scientific">Xylona heveae (strain CBS 132557 / TC161)</name>
    <dbReference type="NCBI Taxonomy" id="1328760"/>
    <lineage>
        <taxon>Eukaryota</taxon>
        <taxon>Fungi</taxon>
        <taxon>Dikarya</taxon>
        <taxon>Ascomycota</taxon>
        <taxon>Pezizomycotina</taxon>
        <taxon>Xylonomycetes</taxon>
        <taxon>Xylonales</taxon>
        <taxon>Xylonaceae</taxon>
        <taxon>Xylona</taxon>
    </lineage>
</organism>
<dbReference type="GeneID" id="28896803"/>